<gene>
    <name evidence="1" type="ORF">ATK86_6843</name>
</gene>
<dbReference type="AlphaFoldDB" id="A0A2N3VL71"/>
<evidence type="ECO:0000313" key="1">
    <source>
        <dbReference type="EMBL" id="PKV82356.1"/>
    </source>
</evidence>
<sequence>MNAILLCGRDPGPLTAQQAHRAMQVHLECAVDTCRSRRRARATLVEQKRMVLDERAQQVSGS</sequence>
<keyword evidence="2" id="KW-1185">Reference proteome</keyword>
<protein>
    <submittedName>
        <fullName evidence="1">Uncharacterized protein</fullName>
    </submittedName>
</protein>
<dbReference type="EMBL" id="PJMW01000002">
    <property type="protein sequence ID" value="PKV82356.1"/>
    <property type="molecule type" value="Genomic_DNA"/>
</dbReference>
<organism evidence="1 2">
    <name type="scientific">Nocardia fluminea</name>
    <dbReference type="NCBI Taxonomy" id="134984"/>
    <lineage>
        <taxon>Bacteria</taxon>
        <taxon>Bacillati</taxon>
        <taxon>Actinomycetota</taxon>
        <taxon>Actinomycetes</taxon>
        <taxon>Mycobacteriales</taxon>
        <taxon>Nocardiaceae</taxon>
        <taxon>Nocardia</taxon>
    </lineage>
</organism>
<dbReference type="Proteomes" id="UP000233766">
    <property type="component" value="Unassembled WGS sequence"/>
</dbReference>
<comment type="caution">
    <text evidence="1">The sequence shown here is derived from an EMBL/GenBank/DDBJ whole genome shotgun (WGS) entry which is preliminary data.</text>
</comment>
<accession>A0A2N3VL71</accession>
<name>A0A2N3VL71_9NOCA</name>
<evidence type="ECO:0000313" key="2">
    <source>
        <dbReference type="Proteomes" id="UP000233766"/>
    </source>
</evidence>
<proteinExistence type="predicted"/>
<dbReference type="OrthoDB" id="4559466at2"/>
<dbReference type="RefSeq" id="WP_101467930.1">
    <property type="nucleotide sequence ID" value="NZ_PJMW01000002.1"/>
</dbReference>
<reference evidence="1 2" key="1">
    <citation type="submission" date="2017-12" db="EMBL/GenBank/DDBJ databases">
        <title>Sequencing the genomes of 1000 Actinobacteria strains.</title>
        <authorList>
            <person name="Klenk H.-P."/>
        </authorList>
    </citation>
    <scope>NUCLEOTIDE SEQUENCE [LARGE SCALE GENOMIC DNA]</scope>
    <source>
        <strain evidence="1 2">DSM 44489</strain>
    </source>
</reference>